<evidence type="ECO:0000256" key="1">
    <source>
        <dbReference type="ARBA" id="ARBA00004123"/>
    </source>
</evidence>
<keyword evidence="3" id="KW-0805">Transcription regulation</keyword>
<feature type="region of interest" description="Disordered" evidence="10">
    <location>
        <begin position="51"/>
        <end position="79"/>
    </location>
</feature>
<sequence length="371" mass="40948">MGALDQAYNLASLPLDYSRKKKSRIGRDGSKVADTLAKWKDYNSKLDSLDDGGKPVRKIPAKGSKKGCMKGKGGPDNSHCNYRGVRQRTWGKWVAEIREPNRGSRLWLGTFGSALEAARAYDEAARAMYGTLARLNLPDSTLLTESSHDSSEMPTSSFSDSTFSGYSEMSMAQDSKVKFDALSIEEHDGKGESTIDTSTQAIFCEAGAPISKMKEDAKFQASAPMSVVKEEAKEELMDTTEGSGFEQDFIQNFALDEMFDVDELLGILDSTPHYGLANYVDQVGRTEYDSLQFEIPSDLSYQLQNPDAKLLGSLHHMQEAPSGVDYGFDFLKTGRQDGNFPLNELGLFDLDSELGHQGVEGWCRTQNVQLE</sequence>
<dbReference type="SMART" id="SM00380">
    <property type="entry name" value="AP2"/>
    <property type="match status" value="1"/>
</dbReference>
<dbReference type="AlphaFoldDB" id="A0ABC8QSY2"/>
<dbReference type="Proteomes" id="UP001642360">
    <property type="component" value="Unassembled WGS sequence"/>
</dbReference>
<keyword evidence="4" id="KW-0346">Stress response</keyword>
<keyword evidence="2" id="KW-0611">Plant defense</keyword>
<dbReference type="CDD" id="cd00018">
    <property type="entry name" value="AP2"/>
    <property type="match status" value="1"/>
</dbReference>
<evidence type="ECO:0000256" key="10">
    <source>
        <dbReference type="SAM" id="MobiDB-lite"/>
    </source>
</evidence>
<feature type="compositionally biased region" description="Basic residues" evidence="10">
    <location>
        <begin position="55"/>
        <end position="69"/>
    </location>
</feature>
<evidence type="ECO:0000256" key="5">
    <source>
        <dbReference type="ARBA" id="ARBA00023125"/>
    </source>
</evidence>
<evidence type="ECO:0000256" key="6">
    <source>
        <dbReference type="ARBA" id="ARBA00023159"/>
    </source>
</evidence>
<dbReference type="InterPro" id="IPR016177">
    <property type="entry name" value="DNA-bd_dom_sf"/>
</dbReference>
<evidence type="ECO:0000256" key="4">
    <source>
        <dbReference type="ARBA" id="ARBA00023016"/>
    </source>
</evidence>
<reference evidence="12 13" key="1">
    <citation type="submission" date="2024-02" db="EMBL/GenBank/DDBJ databases">
        <authorList>
            <person name="Vignale AGUSTIN F."/>
            <person name="Sosa J E."/>
            <person name="Modenutti C."/>
        </authorList>
    </citation>
    <scope>NUCLEOTIDE SEQUENCE [LARGE SCALE GENOMIC DNA]</scope>
</reference>
<keyword evidence="8" id="KW-0539">Nucleus</keyword>
<organism evidence="12 13">
    <name type="scientific">Ilex paraguariensis</name>
    <name type="common">yerba mate</name>
    <dbReference type="NCBI Taxonomy" id="185542"/>
    <lineage>
        <taxon>Eukaryota</taxon>
        <taxon>Viridiplantae</taxon>
        <taxon>Streptophyta</taxon>
        <taxon>Embryophyta</taxon>
        <taxon>Tracheophyta</taxon>
        <taxon>Spermatophyta</taxon>
        <taxon>Magnoliopsida</taxon>
        <taxon>eudicotyledons</taxon>
        <taxon>Gunneridae</taxon>
        <taxon>Pentapetalae</taxon>
        <taxon>asterids</taxon>
        <taxon>campanulids</taxon>
        <taxon>Aquifoliales</taxon>
        <taxon>Aquifoliaceae</taxon>
        <taxon>Ilex</taxon>
    </lineage>
</organism>
<dbReference type="GO" id="GO:0006952">
    <property type="term" value="P:defense response"/>
    <property type="evidence" value="ECO:0007669"/>
    <property type="project" value="UniProtKB-KW"/>
</dbReference>
<keyword evidence="7" id="KW-0804">Transcription</keyword>
<keyword evidence="5" id="KW-0238">DNA-binding</keyword>
<evidence type="ECO:0000256" key="9">
    <source>
        <dbReference type="ARBA" id="ARBA00024343"/>
    </source>
</evidence>
<name>A0ABC8QSY2_9AQUA</name>
<evidence type="ECO:0000256" key="7">
    <source>
        <dbReference type="ARBA" id="ARBA00023163"/>
    </source>
</evidence>
<evidence type="ECO:0000256" key="2">
    <source>
        <dbReference type="ARBA" id="ARBA00022821"/>
    </source>
</evidence>
<dbReference type="FunFam" id="3.30.730.10:FF:000001">
    <property type="entry name" value="Ethylene-responsive transcription factor 2"/>
    <property type="match status" value="1"/>
</dbReference>
<dbReference type="InterPro" id="IPR036955">
    <property type="entry name" value="AP2/ERF_dom_sf"/>
</dbReference>
<evidence type="ECO:0000313" key="12">
    <source>
        <dbReference type="EMBL" id="CAK9135839.1"/>
    </source>
</evidence>
<dbReference type="GO" id="GO:0003677">
    <property type="term" value="F:DNA binding"/>
    <property type="evidence" value="ECO:0007669"/>
    <property type="project" value="UniProtKB-KW"/>
</dbReference>
<dbReference type="GO" id="GO:0005634">
    <property type="term" value="C:nucleus"/>
    <property type="evidence" value="ECO:0007669"/>
    <property type="project" value="UniProtKB-SubCell"/>
</dbReference>
<protein>
    <recommendedName>
        <fullName evidence="11">AP2/ERF domain-containing protein</fullName>
    </recommendedName>
</protein>
<dbReference type="PANTHER" id="PTHR31241:SF62">
    <property type="entry name" value="DEHYDRATION-RESPONSIVE ELEMENT-BINDING PROTEIN 2D"/>
    <property type="match status" value="1"/>
</dbReference>
<comment type="similarity">
    <text evidence="9">Belongs to the AP2/ERF transcription factor family. ERF subfamily.</text>
</comment>
<dbReference type="PRINTS" id="PR00367">
    <property type="entry name" value="ETHRSPELEMNT"/>
</dbReference>
<accession>A0ABC8QSY2</accession>
<keyword evidence="6" id="KW-0010">Activator</keyword>
<evidence type="ECO:0000313" key="13">
    <source>
        <dbReference type="Proteomes" id="UP001642360"/>
    </source>
</evidence>
<dbReference type="Pfam" id="PF00847">
    <property type="entry name" value="AP2"/>
    <property type="match status" value="1"/>
</dbReference>
<evidence type="ECO:0000256" key="8">
    <source>
        <dbReference type="ARBA" id="ARBA00023242"/>
    </source>
</evidence>
<dbReference type="InterPro" id="IPR001471">
    <property type="entry name" value="AP2/ERF_dom"/>
</dbReference>
<comment type="caution">
    <text evidence="12">The sequence shown here is derived from an EMBL/GenBank/DDBJ whole genome shotgun (WGS) entry which is preliminary data.</text>
</comment>
<evidence type="ECO:0000256" key="3">
    <source>
        <dbReference type="ARBA" id="ARBA00023015"/>
    </source>
</evidence>
<dbReference type="EMBL" id="CAUOFW020000725">
    <property type="protein sequence ID" value="CAK9135839.1"/>
    <property type="molecule type" value="Genomic_DNA"/>
</dbReference>
<evidence type="ECO:0000259" key="11">
    <source>
        <dbReference type="PROSITE" id="PS51032"/>
    </source>
</evidence>
<keyword evidence="13" id="KW-1185">Reference proteome</keyword>
<proteinExistence type="inferred from homology"/>
<dbReference type="SUPFAM" id="SSF54171">
    <property type="entry name" value="DNA-binding domain"/>
    <property type="match status" value="1"/>
</dbReference>
<feature type="domain" description="AP2/ERF" evidence="11">
    <location>
        <begin position="81"/>
        <end position="138"/>
    </location>
</feature>
<dbReference type="PANTHER" id="PTHR31241">
    <property type="entry name" value="DEHYDRATION-RESPONSIVE ELEMENT-BINDING PROTEIN 2C"/>
    <property type="match status" value="1"/>
</dbReference>
<dbReference type="PROSITE" id="PS51032">
    <property type="entry name" value="AP2_ERF"/>
    <property type="match status" value="1"/>
</dbReference>
<comment type="subcellular location">
    <subcellularLocation>
        <location evidence="1">Nucleus</location>
    </subcellularLocation>
</comment>
<gene>
    <name evidence="12" type="ORF">ILEXP_LOCUS2799</name>
</gene>
<dbReference type="Gene3D" id="3.30.730.10">
    <property type="entry name" value="AP2/ERF domain"/>
    <property type="match status" value="1"/>
</dbReference>